<evidence type="ECO:0000256" key="3">
    <source>
        <dbReference type="ARBA" id="ARBA00023125"/>
    </source>
</evidence>
<name>A0A3G3K386_9BACL</name>
<proteinExistence type="inferred from homology"/>
<dbReference type="RefSeq" id="WP_123043054.1">
    <property type="nucleotide sequence ID" value="NZ_CP033433.1"/>
</dbReference>
<dbReference type="PRINTS" id="PR00039">
    <property type="entry name" value="HTHLYSR"/>
</dbReference>
<keyword evidence="7" id="KW-1185">Reference proteome</keyword>
<dbReference type="InterPro" id="IPR036390">
    <property type="entry name" value="WH_DNA-bd_sf"/>
</dbReference>
<dbReference type="SUPFAM" id="SSF53850">
    <property type="entry name" value="Periplasmic binding protein-like II"/>
    <property type="match status" value="1"/>
</dbReference>
<dbReference type="PANTHER" id="PTHR30126:SF100">
    <property type="entry name" value="LYSR-FAMILY TRANSCRIPTIONAL REGULATOR"/>
    <property type="match status" value="1"/>
</dbReference>
<dbReference type="Pfam" id="PF00126">
    <property type="entry name" value="HTH_1"/>
    <property type="match status" value="1"/>
</dbReference>
<protein>
    <submittedName>
        <fullName evidence="6">LysR family transcriptional regulator</fullName>
    </submittedName>
</protein>
<sequence>MEVRQFQSFKAVVELNGFTKAAHALQYSQASITSHIQQLEDEIGAPLFDRLGKQIQLTAIGRELYAHVTELLTAYTKIKHLSSDGADLKGELRIGAAETMTVHKLGPVLSRFRKDYPGVTFSLVNENCHVMREKIHSGELDIAITMEPKVEDPQLVTEVCAEVPLVFVGESGHVLGSIDEAEGQCLIFSEKDCSLRKFFERNMAERGISTANHLEFTSMETMKQCVVSGLGISLMPYPAVENLLRENRMKLIPAAGEQPVFYGQISYHKNKWLSKAHRRFIEMVLEA</sequence>
<evidence type="ECO:0000259" key="5">
    <source>
        <dbReference type="PROSITE" id="PS50931"/>
    </source>
</evidence>
<evidence type="ECO:0000256" key="4">
    <source>
        <dbReference type="ARBA" id="ARBA00023163"/>
    </source>
</evidence>
<dbReference type="InterPro" id="IPR036388">
    <property type="entry name" value="WH-like_DNA-bd_sf"/>
</dbReference>
<organism evidence="6 7">
    <name type="scientific">Cohnella candidum</name>
    <dbReference type="NCBI Taxonomy" id="2674991"/>
    <lineage>
        <taxon>Bacteria</taxon>
        <taxon>Bacillati</taxon>
        <taxon>Bacillota</taxon>
        <taxon>Bacilli</taxon>
        <taxon>Bacillales</taxon>
        <taxon>Paenibacillaceae</taxon>
        <taxon>Cohnella</taxon>
    </lineage>
</organism>
<dbReference type="PANTHER" id="PTHR30126">
    <property type="entry name" value="HTH-TYPE TRANSCRIPTIONAL REGULATOR"/>
    <property type="match status" value="1"/>
</dbReference>
<dbReference type="InterPro" id="IPR005119">
    <property type="entry name" value="LysR_subst-bd"/>
</dbReference>
<reference evidence="6 7" key="1">
    <citation type="submission" date="2018-10" db="EMBL/GenBank/DDBJ databases">
        <title>Genome Sequence of Cohnella sp.</title>
        <authorList>
            <person name="Srinivasan S."/>
            <person name="Kim M.K."/>
        </authorList>
    </citation>
    <scope>NUCLEOTIDE SEQUENCE [LARGE SCALE GENOMIC DNA]</scope>
    <source>
        <strain evidence="6 7">18JY8-7</strain>
    </source>
</reference>
<evidence type="ECO:0000256" key="1">
    <source>
        <dbReference type="ARBA" id="ARBA00009437"/>
    </source>
</evidence>
<dbReference type="CDD" id="cd05466">
    <property type="entry name" value="PBP2_LTTR_substrate"/>
    <property type="match status" value="1"/>
</dbReference>
<dbReference type="Proteomes" id="UP000269097">
    <property type="component" value="Chromosome"/>
</dbReference>
<dbReference type="InterPro" id="IPR000847">
    <property type="entry name" value="LysR_HTH_N"/>
</dbReference>
<evidence type="ECO:0000256" key="2">
    <source>
        <dbReference type="ARBA" id="ARBA00023015"/>
    </source>
</evidence>
<dbReference type="Pfam" id="PF03466">
    <property type="entry name" value="LysR_substrate"/>
    <property type="match status" value="1"/>
</dbReference>
<dbReference type="Gene3D" id="3.40.190.290">
    <property type="match status" value="1"/>
</dbReference>
<dbReference type="FunFam" id="1.10.10.10:FF:000001">
    <property type="entry name" value="LysR family transcriptional regulator"/>
    <property type="match status" value="1"/>
</dbReference>
<dbReference type="AlphaFoldDB" id="A0A3G3K386"/>
<evidence type="ECO:0000313" key="7">
    <source>
        <dbReference type="Proteomes" id="UP000269097"/>
    </source>
</evidence>
<accession>A0A3G3K386</accession>
<keyword evidence="2" id="KW-0805">Transcription regulation</keyword>
<dbReference type="GO" id="GO:0003700">
    <property type="term" value="F:DNA-binding transcription factor activity"/>
    <property type="evidence" value="ECO:0007669"/>
    <property type="project" value="InterPro"/>
</dbReference>
<keyword evidence="3" id="KW-0238">DNA-binding</keyword>
<dbReference type="PROSITE" id="PS50931">
    <property type="entry name" value="HTH_LYSR"/>
    <property type="match status" value="1"/>
</dbReference>
<dbReference type="GO" id="GO:0000976">
    <property type="term" value="F:transcription cis-regulatory region binding"/>
    <property type="evidence" value="ECO:0007669"/>
    <property type="project" value="TreeGrafter"/>
</dbReference>
<evidence type="ECO:0000313" key="6">
    <source>
        <dbReference type="EMBL" id="AYQ74974.1"/>
    </source>
</evidence>
<dbReference type="EMBL" id="CP033433">
    <property type="protein sequence ID" value="AYQ74974.1"/>
    <property type="molecule type" value="Genomic_DNA"/>
</dbReference>
<comment type="similarity">
    <text evidence="1">Belongs to the LysR transcriptional regulatory family.</text>
</comment>
<dbReference type="KEGG" id="coh:EAV92_21900"/>
<dbReference type="SUPFAM" id="SSF46785">
    <property type="entry name" value="Winged helix' DNA-binding domain"/>
    <property type="match status" value="1"/>
</dbReference>
<dbReference type="Gene3D" id="1.10.10.10">
    <property type="entry name" value="Winged helix-like DNA-binding domain superfamily/Winged helix DNA-binding domain"/>
    <property type="match status" value="1"/>
</dbReference>
<keyword evidence="4" id="KW-0804">Transcription</keyword>
<gene>
    <name evidence="6" type="ORF">EAV92_21900</name>
</gene>
<feature type="domain" description="HTH lysR-type" evidence="5">
    <location>
        <begin position="1"/>
        <end position="58"/>
    </location>
</feature>